<dbReference type="PROSITE" id="PS51782">
    <property type="entry name" value="LYSM"/>
    <property type="match status" value="2"/>
</dbReference>
<protein>
    <submittedName>
        <fullName evidence="3">LysM peptidoglycan-binding domain-containing protein</fullName>
    </submittedName>
</protein>
<dbReference type="Gene3D" id="1.10.530.10">
    <property type="match status" value="1"/>
</dbReference>
<proteinExistence type="inferred from homology"/>
<dbReference type="SUPFAM" id="SSF54106">
    <property type="entry name" value="LysM domain"/>
    <property type="match status" value="2"/>
</dbReference>
<feature type="domain" description="LysM" evidence="2">
    <location>
        <begin position="380"/>
        <end position="423"/>
    </location>
</feature>
<dbReference type="Pfam" id="PF01476">
    <property type="entry name" value="LysM"/>
    <property type="match status" value="2"/>
</dbReference>
<dbReference type="CDD" id="cd16894">
    <property type="entry name" value="MltD-like"/>
    <property type="match status" value="1"/>
</dbReference>
<evidence type="ECO:0000313" key="4">
    <source>
        <dbReference type="Proteomes" id="UP001165444"/>
    </source>
</evidence>
<dbReference type="CDD" id="cd00118">
    <property type="entry name" value="LysM"/>
    <property type="match status" value="2"/>
</dbReference>
<dbReference type="InterPro" id="IPR036779">
    <property type="entry name" value="LysM_dom_sf"/>
</dbReference>
<dbReference type="EMBL" id="JAKZMM010000016">
    <property type="protein sequence ID" value="MCJ2380535.1"/>
    <property type="molecule type" value="Genomic_DNA"/>
</dbReference>
<keyword evidence="4" id="KW-1185">Reference proteome</keyword>
<dbReference type="InterPro" id="IPR008258">
    <property type="entry name" value="Transglycosylase_SLT_dom_1"/>
</dbReference>
<dbReference type="Pfam" id="PF01464">
    <property type="entry name" value="SLT"/>
    <property type="match status" value="1"/>
</dbReference>
<evidence type="ECO:0000256" key="1">
    <source>
        <dbReference type="ARBA" id="ARBA00007734"/>
    </source>
</evidence>
<comment type="caution">
    <text evidence="3">The sequence shown here is derived from an EMBL/GenBank/DDBJ whole genome shotgun (WGS) entry which is preliminary data.</text>
</comment>
<evidence type="ECO:0000259" key="2">
    <source>
        <dbReference type="PROSITE" id="PS51782"/>
    </source>
</evidence>
<dbReference type="InterPro" id="IPR000189">
    <property type="entry name" value="Transglyc_AS"/>
</dbReference>
<reference evidence="3 4" key="1">
    <citation type="submission" date="2022-03" db="EMBL/GenBank/DDBJ databases">
        <title>Parabacteroides sp. nov. isolated from swine feces.</title>
        <authorList>
            <person name="Bak J.E."/>
        </authorList>
    </citation>
    <scope>NUCLEOTIDE SEQUENCE [LARGE SCALE GENOMIC DNA]</scope>
    <source>
        <strain evidence="3 4">AGMB00274</strain>
    </source>
</reference>
<evidence type="ECO:0000313" key="3">
    <source>
        <dbReference type="EMBL" id="MCJ2380535.1"/>
    </source>
</evidence>
<feature type="domain" description="LysM" evidence="2">
    <location>
        <begin position="458"/>
        <end position="502"/>
    </location>
</feature>
<dbReference type="InterPro" id="IPR018392">
    <property type="entry name" value="LysM"/>
</dbReference>
<dbReference type="RefSeq" id="WP_243324573.1">
    <property type="nucleotide sequence ID" value="NZ_JAKZMM010000016.1"/>
</dbReference>
<organism evidence="3 4">
    <name type="scientific">Parabacteroides faecalis</name>
    <dbReference type="NCBI Taxonomy" id="2924040"/>
    <lineage>
        <taxon>Bacteria</taxon>
        <taxon>Pseudomonadati</taxon>
        <taxon>Bacteroidota</taxon>
        <taxon>Bacteroidia</taxon>
        <taxon>Bacteroidales</taxon>
        <taxon>Tannerellaceae</taxon>
        <taxon>Parabacteroides</taxon>
    </lineage>
</organism>
<dbReference type="Gene3D" id="3.10.350.10">
    <property type="entry name" value="LysM domain"/>
    <property type="match status" value="2"/>
</dbReference>
<name>A0ABT0C0K2_9BACT</name>
<comment type="similarity">
    <text evidence="1">Belongs to the transglycosylase Slt family.</text>
</comment>
<sequence>MKRLVVLLVCLAYGAMPICGQELEQEYPSSTLPADSIVEEIVGIIPESLDSDIDSLLHSWHVQYFTKREDYCHDDEENVYFPDSVYASRLASLPRIIPMPYNNVVRDCIDLYTERRRNLVRYMLGMADYYFPIIEEVLDKHGLPIELKYLAVVESALNPVALSRVGACGLWQFMLPTGKQYGLTINSLVDDRRDPVKATEAACAYFKDMYAIYKDWSLVMASYNCGPGNVNKAIKRSGGKTNFWDIFPYLPKETRSYVPLFIAANYVMNYYCDHNLCPLETNLPLATDTIHVNKMLHLQQVSEVLQVDLEQLRALNPQYKRDIVPGNTGDAVLKLPASDTYAFVDKEDSIYQYRVEEFLPSYLVTISGGSTSGVATREQVTHIVLKNENIYTIANRYGVTPQEIKKWNRLSSNRLARGKRLKLYVDNGGVYLSVKNAQKEKTASASPAQKAEKKDGYIAHKVRSGESLYSIASKYPGVSAQTLKQANNLSDSKIIPGQVLKIPVG</sequence>
<dbReference type="PANTHER" id="PTHR33734:SF22">
    <property type="entry name" value="MEMBRANE-BOUND LYTIC MUREIN TRANSGLYCOSYLASE D"/>
    <property type="match status" value="1"/>
</dbReference>
<dbReference type="Proteomes" id="UP001165444">
    <property type="component" value="Unassembled WGS sequence"/>
</dbReference>
<dbReference type="InterPro" id="IPR023346">
    <property type="entry name" value="Lysozyme-like_dom_sf"/>
</dbReference>
<dbReference type="SMART" id="SM00257">
    <property type="entry name" value="LysM"/>
    <property type="match status" value="2"/>
</dbReference>
<dbReference type="PANTHER" id="PTHR33734">
    <property type="entry name" value="LYSM DOMAIN-CONTAINING GPI-ANCHORED PROTEIN 2"/>
    <property type="match status" value="1"/>
</dbReference>
<gene>
    <name evidence="3" type="ORF">MUN53_07930</name>
</gene>
<accession>A0ABT0C0K2</accession>
<dbReference type="SUPFAM" id="SSF53955">
    <property type="entry name" value="Lysozyme-like"/>
    <property type="match status" value="1"/>
</dbReference>
<dbReference type="PROSITE" id="PS00922">
    <property type="entry name" value="TRANSGLYCOSYLASE"/>
    <property type="match status" value="1"/>
</dbReference>